<gene>
    <name evidence="1" type="ORF">FCALED_LOCUS6325</name>
</gene>
<dbReference type="EMBL" id="CAJVPQ010001481">
    <property type="protein sequence ID" value="CAG8555294.1"/>
    <property type="molecule type" value="Genomic_DNA"/>
</dbReference>
<evidence type="ECO:0000313" key="1">
    <source>
        <dbReference type="EMBL" id="CAG8555294.1"/>
    </source>
</evidence>
<sequence>MYKASSIFTNINELPFNNEEERTKLRVFFAYNDATKVEAILSTITKDEAKVEFLRGYVDKSRDEHQGVLQKDLEKAIRSAVREELSQKNPEVISASGLSDNKMNKIMNKIGMKTIVLCADDFKSFEPVSCSPFEWNENEDESAQMKEVVKWFKNVLKLPRDCQVKDIHTQIKNQTHLESANTIITGGSDISIGPSATSVIWIETKIDFNDFKKGQAMGELFLIDKLHPTHSMTVLTDCKDNWILFFFLKIDNEQTIAVCEINNRGVALTIIKQFVLEETNRLNGWIGKLVTHTTISAPPLLKKTKFLERIEINEDRMSEIIDDLSEQELFNMDIRNKLRVLKDYVKLDEQRQLDHLISHFNDDYEVPPMFV</sequence>
<dbReference type="OrthoDB" id="2437677at2759"/>
<accession>A0A9N9FRQ4</accession>
<reference evidence="1" key="1">
    <citation type="submission" date="2021-06" db="EMBL/GenBank/DDBJ databases">
        <authorList>
            <person name="Kallberg Y."/>
            <person name="Tangrot J."/>
            <person name="Rosling A."/>
        </authorList>
    </citation>
    <scope>NUCLEOTIDE SEQUENCE</scope>
    <source>
        <strain evidence="1">UK204</strain>
    </source>
</reference>
<comment type="caution">
    <text evidence="1">The sequence shown here is derived from an EMBL/GenBank/DDBJ whole genome shotgun (WGS) entry which is preliminary data.</text>
</comment>
<organism evidence="1 2">
    <name type="scientific">Funneliformis caledonium</name>
    <dbReference type="NCBI Taxonomy" id="1117310"/>
    <lineage>
        <taxon>Eukaryota</taxon>
        <taxon>Fungi</taxon>
        <taxon>Fungi incertae sedis</taxon>
        <taxon>Mucoromycota</taxon>
        <taxon>Glomeromycotina</taxon>
        <taxon>Glomeromycetes</taxon>
        <taxon>Glomerales</taxon>
        <taxon>Glomeraceae</taxon>
        <taxon>Funneliformis</taxon>
    </lineage>
</organism>
<dbReference type="AlphaFoldDB" id="A0A9N9FRQ4"/>
<evidence type="ECO:0000313" key="2">
    <source>
        <dbReference type="Proteomes" id="UP000789570"/>
    </source>
</evidence>
<dbReference type="Proteomes" id="UP000789570">
    <property type="component" value="Unassembled WGS sequence"/>
</dbReference>
<protein>
    <submittedName>
        <fullName evidence="1">16876_t:CDS:1</fullName>
    </submittedName>
</protein>
<keyword evidence="2" id="KW-1185">Reference proteome</keyword>
<name>A0A9N9FRQ4_9GLOM</name>
<proteinExistence type="predicted"/>